<dbReference type="AlphaFoldDB" id="A0A832TB55"/>
<evidence type="ECO:0000256" key="5">
    <source>
        <dbReference type="ARBA" id="ARBA00022692"/>
    </source>
</evidence>
<evidence type="ECO:0000256" key="6">
    <source>
        <dbReference type="ARBA" id="ARBA00022989"/>
    </source>
</evidence>
<evidence type="ECO:0000256" key="9">
    <source>
        <dbReference type="SAM" id="Phobius"/>
    </source>
</evidence>
<dbReference type="PANTHER" id="PTHR32024:SF2">
    <property type="entry name" value="TRK SYSTEM POTASSIUM UPTAKE PROTEIN TRKG-RELATED"/>
    <property type="match status" value="1"/>
</dbReference>
<evidence type="ECO:0000313" key="10">
    <source>
        <dbReference type="EMBL" id="HII69638.1"/>
    </source>
</evidence>
<gene>
    <name evidence="10" type="ORF">HA336_00200</name>
</gene>
<feature type="transmembrane region" description="Helical" evidence="9">
    <location>
        <begin position="335"/>
        <end position="357"/>
    </location>
</feature>
<comment type="caution">
    <text evidence="10">The sequence shown here is derived from an EMBL/GenBank/DDBJ whole genome shotgun (WGS) entry which is preliminary data.</text>
</comment>
<feature type="transmembrane region" description="Helical" evidence="9">
    <location>
        <begin position="180"/>
        <end position="197"/>
    </location>
</feature>
<dbReference type="GO" id="GO:0005886">
    <property type="term" value="C:plasma membrane"/>
    <property type="evidence" value="ECO:0007669"/>
    <property type="project" value="UniProtKB-SubCell"/>
</dbReference>
<proteinExistence type="inferred from homology"/>
<dbReference type="RefSeq" id="WP_011019378.1">
    <property type="nucleotide sequence ID" value="NZ_DUJS01000001.1"/>
</dbReference>
<feature type="transmembrane region" description="Helical" evidence="9">
    <location>
        <begin position="12"/>
        <end position="31"/>
    </location>
</feature>
<keyword evidence="6 9" id="KW-1133">Transmembrane helix</keyword>
<name>A0A832TB55_9EURY</name>
<evidence type="ECO:0000256" key="4">
    <source>
        <dbReference type="ARBA" id="ARBA00022475"/>
    </source>
</evidence>
<feature type="transmembrane region" description="Helical" evidence="9">
    <location>
        <begin position="398"/>
        <end position="421"/>
    </location>
</feature>
<feature type="transmembrane region" description="Helical" evidence="9">
    <location>
        <begin position="461"/>
        <end position="481"/>
    </location>
</feature>
<protein>
    <submittedName>
        <fullName evidence="10">TrkH family potassium uptake protein</fullName>
    </submittedName>
</protein>
<evidence type="ECO:0000256" key="7">
    <source>
        <dbReference type="ARBA" id="ARBA00023065"/>
    </source>
</evidence>
<feature type="transmembrane region" description="Helical" evidence="9">
    <location>
        <begin position="232"/>
        <end position="252"/>
    </location>
</feature>
<evidence type="ECO:0000256" key="2">
    <source>
        <dbReference type="ARBA" id="ARBA00009137"/>
    </source>
</evidence>
<dbReference type="GO" id="GO:0030001">
    <property type="term" value="P:metal ion transport"/>
    <property type="evidence" value="ECO:0007669"/>
    <property type="project" value="UniProtKB-ARBA"/>
</dbReference>
<feature type="transmembrane region" description="Helical" evidence="9">
    <location>
        <begin position="134"/>
        <end position="159"/>
    </location>
</feature>
<keyword evidence="8 9" id="KW-0472">Membrane</keyword>
<keyword evidence="3" id="KW-0813">Transport</keyword>
<dbReference type="Pfam" id="PF02386">
    <property type="entry name" value="TrkH"/>
    <property type="match status" value="2"/>
</dbReference>
<evidence type="ECO:0000256" key="1">
    <source>
        <dbReference type="ARBA" id="ARBA00004651"/>
    </source>
</evidence>
<evidence type="ECO:0000256" key="3">
    <source>
        <dbReference type="ARBA" id="ARBA00022448"/>
    </source>
</evidence>
<organism evidence="10 11">
    <name type="scientific">Methanopyrus kandleri</name>
    <dbReference type="NCBI Taxonomy" id="2320"/>
    <lineage>
        <taxon>Archaea</taxon>
        <taxon>Methanobacteriati</taxon>
        <taxon>Methanobacteriota</taxon>
        <taxon>Methanomada group</taxon>
        <taxon>Methanopyri</taxon>
        <taxon>Methanopyrales</taxon>
        <taxon>Methanopyraceae</taxon>
        <taxon>Methanopyrus</taxon>
    </lineage>
</organism>
<dbReference type="InterPro" id="IPR003445">
    <property type="entry name" value="Cat_transpt"/>
</dbReference>
<dbReference type="OMA" id="LQWMGGM"/>
<keyword evidence="7" id="KW-0406">Ion transport</keyword>
<feature type="transmembrane region" description="Helical" evidence="9">
    <location>
        <begin position="69"/>
        <end position="88"/>
    </location>
</feature>
<comment type="similarity">
    <text evidence="2">Belongs to the TrkH potassium transport family.</text>
</comment>
<dbReference type="PANTHER" id="PTHR32024">
    <property type="entry name" value="TRK SYSTEM POTASSIUM UPTAKE PROTEIN TRKG-RELATED"/>
    <property type="match status" value="1"/>
</dbReference>
<sequence>MDVKLVSSILGTVVKVAAVLPLLPLPISLLYGELDCIAPLLLTSLIMLVCGVALERIARVERHVRPRHAIVAVPIIWLVIPLFTSLPYRFCEHMSWLDAYFESMSGWTTTGLTVLPDIDHAHRTILFWRSLEQWVGGLGIVVSIISILRFETPSLLYVAEAREERIRPNVVNTAKEMWKIYITITAVGFLALWAAGMNPFDALNHSMTAVATGGFSTRSESVTAWHSPTVELITVVLMVLGATSFVTHYRVAKTFRTSPAELPKRIIKALRQYLQDRQFLTMIGLTAAVTAYAGAVSGDRAWDVVRYYGYQAVSAITCCGFSNADVLSFPEYAKLAITILMIVGGSTASTAGAIKVLRFLIMAEAVKAAIARRTQPIRGVVVPRIGSRVLSEDEISDAFAIASAYMFFLLIGTLLLTAYGYPLVDALFEVASAQGGVGLSSGITAPNAPAFVKILLIFHMWIGRLEVLPCLAALYWLTLILKRLAVKGRD</sequence>
<evidence type="ECO:0000256" key="8">
    <source>
        <dbReference type="ARBA" id="ARBA00023136"/>
    </source>
</evidence>
<evidence type="ECO:0000313" key="11">
    <source>
        <dbReference type="Proteomes" id="UP000619545"/>
    </source>
</evidence>
<keyword evidence="5 9" id="KW-0812">Transmembrane</keyword>
<feature type="transmembrane region" description="Helical" evidence="9">
    <location>
        <begin position="37"/>
        <end position="57"/>
    </location>
</feature>
<feature type="transmembrane region" description="Helical" evidence="9">
    <location>
        <begin position="279"/>
        <end position="298"/>
    </location>
</feature>
<comment type="subcellular location">
    <subcellularLocation>
        <location evidence="1">Cell membrane</location>
        <topology evidence="1">Multi-pass membrane protein</topology>
    </subcellularLocation>
</comment>
<dbReference type="Proteomes" id="UP000619545">
    <property type="component" value="Unassembled WGS sequence"/>
</dbReference>
<dbReference type="GeneID" id="1477111"/>
<dbReference type="GO" id="GO:0008324">
    <property type="term" value="F:monoatomic cation transmembrane transporter activity"/>
    <property type="evidence" value="ECO:0007669"/>
    <property type="project" value="InterPro"/>
</dbReference>
<keyword evidence="4" id="KW-1003">Cell membrane</keyword>
<reference evidence="10" key="1">
    <citation type="journal article" date="2020" name="bioRxiv">
        <title>A rank-normalized archaeal taxonomy based on genome phylogeny resolves widespread incomplete and uneven classifications.</title>
        <authorList>
            <person name="Rinke C."/>
            <person name="Chuvochina M."/>
            <person name="Mussig A.J."/>
            <person name="Chaumeil P.-A."/>
            <person name="Waite D.W."/>
            <person name="Whitman W.B."/>
            <person name="Parks D.H."/>
            <person name="Hugenholtz P."/>
        </authorList>
    </citation>
    <scope>NUCLEOTIDE SEQUENCE</scope>
    <source>
        <strain evidence="10">UBA8853</strain>
    </source>
</reference>
<accession>A0A832TB55</accession>
<dbReference type="EMBL" id="DUJS01000001">
    <property type="protein sequence ID" value="HII69638.1"/>
    <property type="molecule type" value="Genomic_DNA"/>
</dbReference>